<reference evidence="4" key="1">
    <citation type="submission" date="2018-05" db="EMBL/GenBank/DDBJ databases">
        <authorList>
            <person name="Lanie J.A."/>
            <person name="Ng W.-L."/>
            <person name="Kazmierczak K.M."/>
            <person name="Andrzejewski T.M."/>
            <person name="Davidsen T.M."/>
            <person name="Wayne K.J."/>
            <person name="Tettelin H."/>
            <person name="Glass J.I."/>
            <person name="Rusch D."/>
            <person name="Podicherti R."/>
            <person name="Tsui H.-C.T."/>
            <person name="Winkler M.E."/>
        </authorList>
    </citation>
    <scope>NUCLEOTIDE SEQUENCE</scope>
</reference>
<name>A0A381NET8_9ZZZZ</name>
<evidence type="ECO:0000256" key="3">
    <source>
        <dbReference type="ARBA" id="ARBA00023002"/>
    </source>
</evidence>
<sequence>VNPVFGFSWWEPDVAMAVSRAGGVGIWGCTRRTPDEIEAGISRMKAGLGGLPWGVDLVIPAGMPETDDRSAIEATLPPAHVAFVDYLREKYEVPDDGLPGFRSRFVRSEETAREQLAVVMDHQIPVLALGIGSPTWAVEAAHEWGSLIVSLVGAPAHAESAIRAGADLLVAQGTDAGGHTGPIGTFSLVPQVVDVAAGRPVLAAGGVATGRHLAAALALGAEGVWMGTAFLASVDARPSGSVLDKLLAAGPGDTVVSRSDSGKTLRMLRSAWSDEWEAPEAPTPLGMPYQDILIGDLLGQILRHEVAPLVHEAAGQGVSHLTAQEPVAEIMGRLVREADQVLADLGTARSASPAPMRPAT</sequence>
<dbReference type="Gene3D" id="3.20.20.70">
    <property type="entry name" value="Aldolase class I"/>
    <property type="match status" value="1"/>
</dbReference>
<dbReference type="CDD" id="cd04730">
    <property type="entry name" value="NPD_like"/>
    <property type="match status" value="1"/>
</dbReference>
<dbReference type="AlphaFoldDB" id="A0A381NET8"/>
<dbReference type="InterPro" id="IPR004136">
    <property type="entry name" value="NMO"/>
</dbReference>
<dbReference type="PANTHER" id="PTHR32332:SF38">
    <property type="entry name" value="MONOOXYGENASE RV1533-RELATED"/>
    <property type="match status" value="1"/>
</dbReference>
<dbReference type="GO" id="GO:0018580">
    <property type="term" value="F:nitronate monooxygenase activity"/>
    <property type="evidence" value="ECO:0007669"/>
    <property type="project" value="InterPro"/>
</dbReference>
<keyword evidence="3" id="KW-0560">Oxidoreductase</keyword>
<dbReference type="PANTHER" id="PTHR32332">
    <property type="entry name" value="2-NITROPROPANE DIOXYGENASE"/>
    <property type="match status" value="1"/>
</dbReference>
<proteinExistence type="predicted"/>
<dbReference type="EMBL" id="UINC01000284">
    <property type="protein sequence ID" value="SUZ52604.1"/>
    <property type="molecule type" value="Genomic_DNA"/>
</dbReference>
<protein>
    <submittedName>
        <fullName evidence="4">Uncharacterized protein</fullName>
    </submittedName>
</protein>
<evidence type="ECO:0000313" key="4">
    <source>
        <dbReference type="EMBL" id="SUZ52604.1"/>
    </source>
</evidence>
<gene>
    <name evidence="4" type="ORF">METZ01_LOCUS5458</name>
</gene>
<evidence type="ECO:0000256" key="1">
    <source>
        <dbReference type="ARBA" id="ARBA00022630"/>
    </source>
</evidence>
<feature type="non-terminal residue" evidence="4">
    <location>
        <position position="1"/>
    </location>
</feature>
<accession>A0A381NET8</accession>
<dbReference type="Pfam" id="PF03060">
    <property type="entry name" value="NMO"/>
    <property type="match status" value="1"/>
</dbReference>
<keyword evidence="2" id="KW-0288">FMN</keyword>
<keyword evidence="1" id="KW-0285">Flavoprotein</keyword>
<dbReference type="InterPro" id="IPR013785">
    <property type="entry name" value="Aldolase_TIM"/>
</dbReference>
<evidence type="ECO:0000256" key="2">
    <source>
        <dbReference type="ARBA" id="ARBA00022643"/>
    </source>
</evidence>
<dbReference type="SUPFAM" id="SSF51412">
    <property type="entry name" value="Inosine monophosphate dehydrogenase (IMPDH)"/>
    <property type="match status" value="1"/>
</dbReference>
<organism evidence="4">
    <name type="scientific">marine metagenome</name>
    <dbReference type="NCBI Taxonomy" id="408172"/>
    <lineage>
        <taxon>unclassified sequences</taxon>
        <taxon>metagenomes</taxon>
        <taxon>ecological metagenomes</taxon>
    </lineage>
</organism>